<reference evidence="5 6" key="1">
    <citation type="submission" date="2017-08" db="EMBL/GenBank/DDBJ databases">
        <title>Genomes of Fischerella (Mastigocladus) sp. strains.</title>
        <authorList>
            <person name="Miller S.R."/>
        </authorList>
    </citation>
    <scope>NUCLEOTIDE SEQUENCE [LARGE SCALE GENOMIC DNA]</scope>
    <source>
        <strain evidence="5 6">CCMEE 5323</strain>
    </source>
</reference>
<keyword evidence="6" id="KW-1185">Reference proteome</keyword>
<dbReference type="SMART" id="SM00342">
    <property type="entry name" value="HTH_ARAC"/>
    <property type="match status" value="1"/>
</dbReference>
<name>A0A2N6K418_FISMU</name>
<evidence type="ECO:0000256" key="3">
    <source>
        <dbReference type="ARBA" id="ARBA00023163"/>
    </source>
</evidence>
<dbReference type="InterPro" id="IPR020449">
    <property type="entry name" value="Tscrpt_reg_AraC-type_HTH"/>
</dbReference>
<evidence type="ECO:0000256" key="2">
    <source>
        <dbReference type="ARBA" id="ARBA00023125"/>
    </source>
</evidence>
<evidence type="ECO:0000313" key="6">
    <source>
        <dbReference type="Proteomes" id="UP000235036"/>
    </source>
</evidence>
<feature type="domain" description="HTH araC/xylS-type" evidence="4">
    <location>
        <begin position="206"/>
        <end position="304"/>
    </location>
</feature>
<proteinExistence type="predicted"/>
<dbReference type="AlphaFoldDB" id="A0A2N6K418"/>
<dbReference type="PRINTS" id="PR00032">
    <property type="entry name" value="HTHARAC"/>
</dbReference>
<comment type="caution">
    <text evidence="5">The sequence shown here is derived from an EMBL/GenBank/DDBJ whole genome shotgun (WGS) entry which is preliminary data.</text>
</comment>
<protein>
    <submittedName>
        <fullName evidence="5">AraC family transcriptional regulator</fullName>
    </submittedName>
</protein>
<evidence type="ECO:0000259" key="4">
    <source>
        <dbReference type="PROSITE" id="PS01124"/>
    </source>
</evidence>
<dbReference type="PROSITE" id="PS00041">
    <property type="entry name" value="HTH_ARAC_FAMILY_1"/>
    <property type="match status" value="1"/>
</dbReference>
<dbReference type="Gene3D" id="1.10.10.60">
    <property type="entry name" value="Homeodomain-like"/>
    <property type="match status" value="2"/>
</dbReference>
<organism evidence="5 6">
    <name type="scientific">Fischerella muscicola CCMEE 5323</name>
    <dbReference type="NCBI Taxonomy" id="2019572"/>
    <lineage>
        <taxon>Bacteria</taxon>
        <taxon>Bacillati</taxon>
        <taxon>Cyanobacteriota</taxon>
        <taxon>Cyanophyceae</taxon>
        <taxon>Nostocales</taxon>
        <taxon>Hapalosiphonaceae</taxon>
        <taxon>Fischerella</taxon>
    </lineage>
</organism>
<keyword evidence="2" id="KW-0238">DNA-binding</keyword>
<dbReference type="PANTHER" id="PTHR46796:SF6">
    <property type="entry name" value="ARAC SUBFAMILY"/>
    <property type="match status" value="1"/>
</dbReference>
<keyword evidence="3" id="KW-0804">Transcription</keyword>
<gene>
    <name evidence="5" type="ORF">CEN44_10420</name>
</gene>
<dbReference type="Pfam" id="PF12833">
    <property type="entry name" value="HTH_18"/>
    <property type="match status" value="1"/>
</dbReference>
<dbReference type="GO" id="GO:0043565">
    <property type="term" value="F:sequence-specific DNA binding"/>
    <property type="evidence" value="ECO:0007669"/>
    <property type="project" value="InterPro"/>
</dbReference>
<dbReference type="PROSITE" id="PS01124">
    <property type="entry name" value="HTH_ARAC_FAMILY_2"/>
    <property type="match status" value="1"/>
</dbReference>
<evidence type="ECO:0000256" key="1">
    <source>
        <dbReference type="ARBA" id="ARBA00023015"/>
    </source>
</evidence>
<dbReference type="InterPro" id="IPR050204">
    <property type="entry name" value="AraC_XylS_family_regulators"/>
</dbReference>
<dbReference type="PANTHER" id="PTHR46796">
    <property type="entry name" value="HTH-TYPE TRANSCRIPTIONAL ACTIVATOR RHAS-RELATED"/>
    <property type="match status" value="1"/>
</dbReference>
<dbReference type="InterPro" id="IPR018060">
    <property type="entry name" value="HTH_AraC"/>
</dbReference>
<accession>A0A2N6K418</accession>
<dbReference type="GO" id="GO:0003700">
    <property type="term" value="F:DNA-binding transcription factor activity"/>
    <property type="evidence" value="ECO:0007669"/>
    <property type="project" value="InterPro"/>
</dbReference>
<dbReference type="RefSeq" id="WP_016865212.1">
    <property type="nucleotide sequence ID" value="NZ_CAWNVR010000306.1"/>
</dbReference>
<dbReference type="Proteomes" id="UP000235036">
    <property type="component" value="Unassembled WGS sequence"/>
</dbReference>
<dbReference type="InterPro" id="IPR009057">
    <property type="entry name" value="Homeodomain-like_sf"/>
</dbReference>
<dbReference type="InterPro" id="IPR018062">
    <property type="entry name" value="HTH_AraC-typ_CS"/>
</dbReference>
<evidence type="ECO:0000313" key="5">
    <source>
        <dbReference type="EMBL" id="PLZ90614.1"/>
    </source>
</evidence>
<keyword evidence="1" id="KW-0805">Transcription regulation</keyword>
<sequence>MLNYCEELTQQKPLIVDFQQEGASRQVFSDPPLLTSYNSGWSNIYFEYHYQPSYDTPEHRLTMHAISTTLCSTSSERWLDGYRQTEYQTVGTIAIIPAGTLHRCLWEENVQFMFVAIEPTLLFSLGAEVDAPEDIELIPQFATKRDPLIQGILLSFQEELHSNIQANNLYVEQLTTTLVIHLLKKYCVRQPVIIANGDGLSKHKLRKTLEYIHAHLNQDIKLADLAGSVGMSQYYFVRLFKQSMGITPYQYVIQQRVEKSKQLLKQGRVTITDIALQCGFANQSHFTKHFRQITGVTPKAYQQL</sequence>
<dbReference type="EMBL" id="NRQW01000215">
    <property type="protein sequence ID" value="PLZ90614.1"/>
    <property type="molecule type" value="Genomic_DNA"/>
</dbReference>
<dbReference type="SUPFAM" id="SSF46689">
    <property type="entry name" value="Homeodomain-like"/>
    <property type="match status" value="2"/>
</dbReference>